<gene>
    <name evidence="1" type="ORF">EMPS_07310</name>
</gene>
<evidence type="ECO:0000313" key="1">
    <source>
        <dbReference type="EMBL" id="GJJ74952.1"/>
    </source>
</evidence>
<dbReference type="OrthoDB" id="2405020at2759"/>
<dbReference type="AlphaFoldDB" id="A0A9P3HE39"/>
<organism evidence="1 2">
    <name type="scientific">Entomortierella parvispora</name>
    <dbReference type="NCBI Taxonomy" id="205924"/>
    <lineage>
        <taxon>Eukaryota</taxon>
        <taxon>Fungi</taxon>
        <taxon>Fungi incertae sedis</taxon>
        <taxon>Mucoromycota</taxon>
        <taxon>Mortierellomycotina</taxon>
        <taxon>Mortierellomycetes</taxon>
        <taxon>Mortierellales</taxon>
        <taxon>Mortierellaceae</taxon>
        <taxon>Entomortierella</taxon>
    </lineage>
</organism>
<reference evidence="1" key="1">
    <citation type="submission" date="2021-11" db="EMBL/GenBank/DDBJ databases">
        <authorList>
            <person name="Herlambang A."/>
            <person name="Guo Y."/>
            <person name="Takashima Y."/>
            <person name="Nishizawa T."/>
        </authorList>
    </citation>
    <scope>NUCLEOTIDE SEQUENCE</scope>
    <source>
        <strain evidence="1">E1425</strain>
    </source>
</reference>
<name>A0A9P3HE39_9FUNG</name>
<comment type="caution">
    <text evidence="1">The sequence shown here is derived from an EMBL/GenBank/DDBJ whole genome shotgun (WGS) entry which is preliminary data.</text>
</comment>
<dbReference type="InterPro" id="IPR032675">
    <property type="entry name" value="LRR_dom_sf"/>
</dbReference>
<proteinExistence type="predicted"/>
<keyword evidence="2" id="KW-1185">Reference proteome</keyword>
<evidence type="ECO:0008006" key="3">
    <source>
        <dbReference type="Google" id="ProtNLM"/>
    </source>
</evidence>
<accession>A0A9P3HE39</accession>
<dbReference type="EMBL" id="BQFW01000010">
    <property type="protein sequence ID" value="GJJ74952.1"/>
    <property type="molecule type" value="Genomic_DNA"/>
</dbReference>
<evidence type="ECO:0000313" key="2">
    <source>
        <dbReference type="Proteomes" id="UP000827284"/>
    </source>
</evidence>
<reference evidence="1" key="2">
    <citation type="journal article" date="2022" name="Microbiol. Resour. Announc.">
        <title>Whole-Genome Sequence of Entomortierella parvispora E1425, a Mucoromycotan Fungus Associated with Burkholderiaceae-Related Endosymbiotic Bacteria.</title>
        <authorList>
            <person name="Herlambang A."/>
            <person name="Guo Y."/>
            <person name="Takashima Y."/>
            <person name="Narisawa K."/>
            <person name="Ohta H."/>
            <person name="Nishizawa T."/>
        </authorList>
    </citation>
    <scope>NUCLEOTIDE SEQUENCE</scope>
    <source>
        <strain evidence="1">E1425</strain>
    </source>
</reference>
<protein>
    <recommendedName>
        <fullName evidence="3">F-box domain-containing protein</fullName>
    </recommendedName>
</protein>
<dbReference type="Gene3D" id="3.80.10.10">
    <property type="entry name" value="Ribonuclease Inhibitor"/>
    <property type="match status" value="1"/>
</dbReference>
<dbReference type="SUPFAM" id="SSF52047">
    <property type="entry name" value="RNI-like"/>
    <property type="match status" value="1"/>
</dbReference>
<sequence length="510" mass="58831">MDLSDVDSRVIKSLIDALKDSKKVCSRRQSAQASAEGNHVGMGLHVLNFVRLHNKAELSSQVTTLLQTPFLSRLTVHCKMLEFGPQYLTSFYNTLTLSVPGLQHFVMEGNGEAFPHLGLSLDLVARCLELPNLVSLVCNFEPSEFDEEQDLHGTEWEELFALTLERLEGRLPHQKSNQLRKLQLPCMIWPPDFLVPFFEDCGLDLEELSVPLFHDFPEGCEYKIDDLREVLRSSCPNIKKIAIPKHSRGYEWDYYATLAVKTVLEACTPTNGTGAGTSLQSLVAASSSLDWTQIGPLLEPHIQNLRELTSNGDREQFAELDQLVRRSKNLKVLDMEWHFRTSGYPFERWPDIWICQGLRKLNVRMAIPAHRTSPAPSDEVGMLSRHHLKQFYKAIEQLEALEDLTLDYGFSYTRDDIWITDLLLPTNEVEGYLSDLTRWKKLRHLRLRSDFWSRMGDPEIKFMAKHWPQLESITFRTDDVPWMEKFLNIMHCWQTLVRLLPNLVFKCLKS</sequence>
<dbReference type="Proteomes" id="UP000827284">
    <property type="component" value="Unassembled WGS sequence"/>
</dbReference>